<name>A0A7J9MFJ2_GOSSC</name>
<proteinExistence type="predicted"/>
<evidence type="ECO:0000313" key="1">
    <source>
        <dbReference type="EMBL" id="MBA0869730.1"/>
    </source>
</evidence>
<evidence type="ECO:0000313" key="2">
    <source>
        <dbReference type="Proteomes" id="UP000593576"/>
    </source>
</evidence>
<reference evidence="1 2" key="1">
    <citation type="journal article" date="2019" name="Genome Biol. Evol.">
        <title>Insights into the evolution of the New World diploid cottons (Gossypium, subgenus Houzingenia) based on genome sequencing.</title>
        <authorList>
            <person name="Grover C.E."/>
            <person name="Arick M.A. 2nd"/>
            <person name="Thrash A."/>
            <person name="Conover J.L."/>
            <person name="Sanders W.S."/>
            <person name="Peterson D.G."/>
            <person name="Frelichowski J.E."/>
            <person name="Scheffler J.A."/>
            <person name="Scheffler B.E."/>
            <person name="Wendel J.F."/>
        </authorList>
    </citation>
    <scope>NUCLEOTIDE SEQUENCE [LARGE SCALE GENOMIC DNA]</scope>
    <source>
        <strain evidence="1">1</strain>
        <tissue evidence="1">Leaf</tissue>
    </source>
</reference>
<gene>
    <name evidence="1" type="ORF">Goshw_002455</name>
</gene>
<dbReference type="AlphaFoldDB" id="A0A7J9MFJ2"/>
<accession>A0A7J9MFJ2</accession>
<dbReference type="Proteomes" id="UP000593576">
    <property type="component" value="Unassembled WGS sequence"/>
</dbReference>
<keyword evidence="2" id="KW-1185">Reference proteome</keyword>
<protein>
    <submittedName>
        <fullName evidence="1">Uncharacterized protein</fullName>
    </submittedName>
</protein>
<comment type="caution">
    <text evidence="1">The sequence shown here is derived from an EMBL/GenBank/DDBJ whole genome shotgun (WGS) entry which is preliminary data.</text>
</comment>
<organism evidence="1 2">
    <name type="scientific">Gossypium schwendimanii</name>
    <name type="common">Cotton</name>
    <dbReference type="NCBI Taxonomy" id="34291"/>
    <lineage>
        <taxon>Eukaryota</taxon>
        <taxon>Viridiplantae</taxon>
        <taxon>Streptophyta</taxon>
        <taxon>Embryophyta</taxon>
        <taxon>Tracheophyta</taxon>
        <taxon>Spermatophyta</taxon>
        <taxon>Magnoliopsida</taxon>
        <taxon>eudicotyledons</taxon>
        <taxon>Gunneridae</taxon>
        <taxon>Pentapetalae</taxon>
        <taxon>rosids</taxon>
        <taxon>malvids</taxon>
        <taxon>Malvales</taxon>
        <taxon>Malvaceae</taxon>
        <taxon>Malvoideae</taxon>
        <taxon>Gossypium</taxon>
    </lineage>
</organism>
<sequence>IDLQEFKRNSKFIFAHEAWTILERSHERANTVKAIEAIDAFAIGDEYSNSKLVRKVLRSLLEHFSITNTLKYEKSIASQITAPVVTADNIAIKEQQKIKKQEIDEIFIVARREPRKSGIDNVEKKGKSMMKSPTIFVKAKNIVNQCECSKKLVLVQAE</sequence>
<feature type="non-terminal residue" evidence="1">
    <location>
        <position position="1"/>
    </location>
</feature>
<dbReference type="OrthoDB" id="1738629at2759"/>
<dbReference type="EMBL" id="JABFAF010000011">
    <property type="protein sequence ID" value="MBA0869730.1"/>
    <property type="molecule type" value="Genomic_DNA"/>
</dbReference>